<evidence type="ECO:0000256" key="6">
    <source>
        <dbReference type="ARBA" id="ARBA00022792"/>
    </source>
</evidence>
<organism evidence="14 15">
    <name type="scientific">Pyrrhoderma noxium</name>
    <dbReference type="NCBI Taxonomy" id="2282107"/>
    <lineage>
        <taxon>Eukaryota</taxon>
        <taxon>Fungi</taxon>
        <taxon>Dikarya</taxon>
        <taxon>Basidiomycota</taxon>
        <taxon>Agaricomycotina</taxon>
        <taxon>Agaricomycetes</taxon>
        <taxon>Hymenochaetales</taxon>
        <taxon>Hymenochaetaceae</taxon>
        <taxon>Pyrrhoderma</taxon>
    </lineage>
</organism>
<keyword evidence="5" id="KW-0813">Transport</keyword>
<keyword evidence="9" id="KW-0496">Mitochondrion</keyword>
<keyword evidence="6" id="KW-0999">Mitochondrion inner membrane</keyword>
<comment type="similarity">
    <text evidence="2">Belongs to the TIM16/PAM16 family.</text>
</comment>
<keyword evidence="7" id="KW-0653">Protein transport</keyword>
<evidence type="ECO:0000256" key="11">
    <source>
        <dbReference type="ARBA" id="ARBA00030422"/>
    </source>
</evidence>
<evidence type="ECO:0000256" key="7">
    <source>
        <dbReference type="ARBA" id="ARBA00022927"/>
    </source>
</evidence>
<evidence type="ECO:0000256" key="4">
    <source>
        <dbReference type="ARBA" id="ARBA00020721"/>
    </source>
</evidence>
<dbReference type="FunCoup" id="A0A286UGY8">
    <property type="interactions" value="65"/>
</dbReference>
<dbReference type="Proteomes" id="UP000217199">
    <property type="component" value="Unassembled WGS sequence"/>
</dbReference>
<name>A0A286UGY8_9AGAM</name>
<dbReference type="GO" id="GO:0030150">
    <property type="term" value="P:protein import into mitochondrial matrix"/>
    <property type="evidence" value="ECO:0007669"/>
    <property type="project" value="InterPro"/>
</dbReference>
<feature type="compositionally biased region" description="Low complexity" evidence="13">
    <location>
        <begin position="139"/>
        <end position="162"/>
    </location>
</feature>
<sequence>MSAPKAIIQVVLAGTTILGRAFVAAGRQAYKNAQHRPQGGAAGDAAGVGNATSGSITDRLTREHRMTADEARLILNVKREDGLETILKNYEHLFKVNSPPPPPEKPVTGRPKPQYWSHYLQSKVARAKERLEAELKMPTAEAEGGAATTAEAKTKAGSEASSNSPPPPPPPQ</sequence>
<evidence type="ECO:0000256" key="12">
    <source>
        <dbReference type="ARBA" id="ARBA00031407"/>
    </source>
</evidence>
<comment type="caution">
    <text evidence="14">The sequence shown here is derived from an EMBL/GenBank/DDBJ whole genome shotgun (WGS) entry which is preliminary data.</text>
</comment>
<dbReference type="PANTHER" id="PTHR12388:SF0">
    <property type="entry name" value="MITOCHONDRIAL IMPORT INNER MEMBRANE TRANSLOCASE SUBUNIT TIM16"/>
    <property type="match status" value="1"/>
</dbReference>
<dbReference type="PANTHER" id="PTHR12388">
    <property type="entry name" value="MITOCHONDRIA ASSOCIATED GRANULOCYTE MACROPHAGE CSF SIGNALING MOLECULE"/>
    <property type="match status" value="1"/>
</dbReference>
<evidence type="ECO:0000313" key="14">
    <source>
        <dbReference type="EMBL" id="PAV18808.1"/>
    </source>
</evidence>
<feature type="region of interest" description="Disordered" evidence="13">
    <location>
        <begin position="34"/>
        <end position="55"/>
    </location>
</feature>
<evidence type="ECO:0000256" key="5">
    <source>
        <dbReference type="ARBA" id="ARBA00022448"/>
    </source>
</evidence>
<evidence type="ECO:0000256" key="1">
    <source>
        <dbReference type="ARBA" id="ARBA00004637"/>
    </source>
</evidence>
<dbReference type="AlphaFoldDB" id="A0A286UGY8"/>
<keyword evidence="8" id="KW-0811">Translocation</keyword>
<comment type="subcellular location">
    <subcellularLocation>
        <location evidence="1">Mitochondrion inner membrane</location>
        <topology evidence="1">Peripheral membrane protein</topology>
    </subcellularLocation>
</comment>
<evidence type="ECO:0000256" key="8">
    <source>
        <dbReference type="ARBA" id="ARBA00023010"/>
    </source>
</evidence>
<feature type="region of interest" description="Disordered" evidence="13">
    <location>
        <begin position="94"/>
        <end position="114"/>
    </location>
</feature>
<evidence type="ECO:0000256" key="13">
    <source>
        <dbReference type="SAM" id="MobiDB-lite"/>
    </source>
</evidence>
<dbReference type="InterPro" id="IPR036869">
    <property type="entry name" value="J_dom_sf"/>
</dbReference>
<feature type="region of interest" description="Disordered" evidence="13">
    <location>
        <begin position="131"/>
        <end position="172"/>
    </location>
</feature>
<dbReference type="GO" id="GO:0005744">
    <property type="term" value="C:TIM23 mitochondrial import inner membrane translocase complex"/>
    <property type="evidence" value="ECO:0007669"/>
    <property type="project" value="InterPro"/>
</dbReference>
<dbReference type="Pfam" id="PF03656">
    <property type="entry name" value="Pam16"/>
    <property type="match status" value="1"/>
</dbReference>
<gene>
    <name evidence="14" type="ORF">PNOK_0565100</name>
</gene>
<keyword evidence="15" id="KW-1185">Reference proteome</keyword>
<dbReference type="InParanoid" id="A0A286UGY8"/>
<keyword evidence="10" id="KW-0472">Membrane</keyword>
<reference evidence="14 15" key="1">
    <citation type="journal article" date="2017" name="Mol. Ecol.">
        <title>Comparative and population genomic landscape of Phellinus noxius: A hypervariable fungus causing root rot in trees.</title>
        <authorList>
            <person name="Chung C.L."/>
            <person name="Lee T.J."/>
            <person name="Akiba M."/>
            <person name="Lee H.H."/>
            <person name="Kuo T.H."/>
            <person name="Liu D."/>
            <person name="Ke H.M."/>
            <person name="Yokoi T."/>
            <person name="Roa M.B."/>
            <person name="Lu M.J."/>
            <person name="Chang Y.Y."/>
            <person name="Ann P.J."/>
            <person name="Tsai J.N."/>
            <person name="Chen C.Y."/>
            <person name="Tzean S.S."/>
            <person name="Ota Y."/>
            <person name="Hattori T."/>
            <person name="Sahashi N."/>
            <person name="Liou R.F."/>
            <person name="Kikuchi T."/>
            <person name="Tsai I.J."/>
        </authorList>
    </citation>
    <scope>NUCLEOTIDE SEQUENCE [LARGE SCALE GENOMIC DNA]</scope>
    <source>
        <strain evidence="14 15">FFPRI411160</strain>
    </source>
</reference>
<evidence type="ECO:0000256" key="2">
    <source>
        <dbReference type="ARBA" id="ARBA00008817"/>
    </source>
</evidence>
<dbReference type="STRING" id="2282107.A0A286UGY8"/>
<evidence type="ECO:0000256" key="10">
    <source>
        <dbReference type="ARBA" id="ARBA00023136"/>
    </source>
</evidence>
<evidence type="ECO:0000256" key="9">
    <source>
        <dbReference type="ARBA" id="ARBA00023128"/>
    </source>
</evidence>
<dbReference type="InterPro" id="IPR005341">
    <property type="entry name" value="Tim16"/>
</dbReference>
<proteinExistence type="inferred from homology"/>
<dbReference type="Gene3D" id="1.10.287.110">
    <property type="entry name" value="DnaJ domain"/>
    <property type="match status" value="1"/>
</dbReference>
<evidence type="ECO:0000256" key="3">
    <source>
        <dbReference type="ARBA" id="ARBA00013571"/>
    </source>
</evidence>
<accession>A0A286UGY8</accession>
<dbReference type="OrthoDB" id="10262892at2759"/>
<dbReference type="EMBL" id="NBII01000005">
    <property type="protein sequence ID" value="PAV18808.1"/>
    <property type="molecule type" value="Genomic_DNA"/>
</dbReference>
<evidence type="ECO:0000313" key="15">
    <source>
        <dbReference type="Proteomes" id="UP000217199"/>
    </source>
</evidence>
<protein>
    <recommendedName>
        <fullName evidence="4">Mitochondrial import inner membrane translocase subunit TIM16</fullName>
    </recommendedName>
    <alternativeName>
        <fullName evidence="3">Mitochondrial import inner membrane translocase subunit tim16</fullName>
    </alternativeName>
    <alternativeName>
        <fullName evidence="11 12">Presequence translocated-associated motor subunit PAM16</fullName>
    </alternativeName>
</protein>